<dbReference type="PANTHER" id="PTHR13891">
    <property type="entry name" value="CYTOCHROME C OXIDASE ASSEMBLY FACTOR 7"/>
    <property type="match status" value="1"/>
</dbReference>
<organism evidence="3 4">
    <name type="scientific">Phyllotreta striolata</name>
    <name type="common">Striped flea beetle</name>
    <name type="synonym">Crioceris striolata</name>
    <dbReference type="NCBI Taxonomy" id="444603"/>
    <lineage>
        <taxon>Eukaryota</taxon>
        <taxon>Metazoa</taxon>
        <taxon>Ecdysozoa</taxon>
        <taxon>Arthropoda</taxon>
        <taxon>Hexapoda</taxon>
        <taxon>Insecta</taxon>
        <taxon>Pterygota</taxon>
        <taxon>Neoptera</taxon>
        <taxon>Endopterygota</taxon>
        <taxon>Coleoptera</taxon>
        <taxon>Polyphaga</taxon>
        <taxon>Cucujiformia</taxon>
        <taxon>Chrysomeloidea</taxon>
        <taxon>Chrysomelidae</taxon>
        <taxon>Galerucinae</taxon>
        <taxon>Alticini</taxon>
        <taxon>Phyllotreta</taxon>
    </lineage>
</organism>
<dbReference type="Gene3D" id="1.25.40.10">
    <property type="entry name" value="Tetratricopeptide repeat domain"/>
    <property type="match status" value="1"/>
</dbReference>
<dbReference type="Proteomes" id="UP001153712">
    <property type="component" value="Chromosome 1"/>
</dbReference>
<dbReference type="SUPFAM" id="SSF81901">
    <property type="entry name" value="HCP-like"/>
    <property type="match status" value="1"/>
</dbReference>
<name>A0A9N9TAR5_PHYSR</name>
<protein>
    <recommendedName>
        <fullName evidence="5">Cytochrome c oxidase assembly factor 7 homolog</fullName>
    </recommendedName>
</protein>
<dbReference type="InterPro" id="IPR006597">
    <property type="entry name" value="Sel1-like"/>
</dbReference>
<evidence type="ECO:0008006" key="5">
    <source>
        <dbReference type="Google" id="ProtNLM"/>
    </source>
</evidence>
<keyword evidence="2" id="KW-0677">Repeat</keyword>
<evidence type="ECO:0000256" key="1">
    <source>
        <dbReference type="ARBA" id="ARBA00008486"/>
    </source>
</evidence>
<dbReference type="SMART" id="SM00671">
    <property type="entry name" value="SEL1"/>
    <property type="match status" value="4"/>
</dbReference>
<comment type="similarity">
    <text evidence="1">Belongs to the hcp beta-lactamase family.</text>
</comment>
<dbReference type="Pfam" id="PF08238">
    <property type="entry name" value="Sel1"/>
    <property type="match status" value="4"/>
</dbReference>
<evidence type="ECO:0000313" key="4">
    <source>
        <dbReference type="Proteomes" id="UP001153712"/>
    </source>
</evidence>
<gene>
    <name evidence="3" type="ORF">PHYEVI_LOCUS908</name>
</gene>
<dbReference type="AlphaFoldDB" id="A0A9N9TAR5"/>
<dbReference type="EMBL" id="OU900094">
    <property type="protein sequence ID" value="CAG9854446.1"/>
    <property type="molecule type" value="Genomic_DNA"/>
</dbReference>
<dbReference type="PANTHER" id="PTHR13891:SF1">
    <property type="entry name" value="CYTOCHROME C OXIDASE ASSEMBLY FACTOR 7"/>
    <property type="match status" value="1"/>
</dbReference>
<sequence>MAYNFKSESEVKEYINNLGIEYRFGCYSEKKPEVCHLLADFLESIKKDFEKAGKVYKTNCDDYKYGKSCLKYGTYSLLGRGSKKADFKIAYDYFEKGCNLDEPDSCLNQGLLLVTKNDKPEVKQDVQKGMRILEKACKYENANACYYLSGMYIVGIKKDNLPGSLTDKGNSDDYQVAKDMTRAFEFALKGCNLGNMYSCANLSQMYAKGEGVEKNQKLADEYKSKALDMQKEVQGRQTLTFQEGLNPT</sequence>
<dbReference type="InterPro" id="IPR040239">
    <property type="entry name" value="HcpB-like"/>
</dbReference>
<reference evidence="3" key="1">
    <citation type="submission" date="2022-01" db="EMBL/GenBank/DDBJ databases">
        <authorList>
            <person name="King R."/>
        </authorList>
    </citation>
    <scope>NUCLEOTIDE SEQUENCE</scope>
</reference>
<dbReference type="OrthoDB" id="272077at2759"/>
<keyword evidence="4" id="KW-1185">Reference proteome</keyword>
<dbReference type="InterPro" id="IPR011990">
    <property type="entry name" value="TPR-like_helical_dom_sf"/>
</dbReference>
<accession>A0A9N9TAR5</accession>
<proteinExistence type="inferred from homology"/>
<evidence type="ECO:0000313" key="3">
    <source>
        <dbReference type="EMBL" id="CAG9854446.1"/>
    </source>
</evidence>
<dbReference type="GO" id="GO:0005758">
    <property type="term" value="C:mitochondrial intermembrane space"/>
    <property type="evidence" value="ECO:0007669"/>
    <property type="project" value="TreeGrafter"/>
</dbReference>
<evidence type="ECO:0000256" key="2">
    <source>
        <dbReference type="ARBA" id="ARBA00022737"/>
    </source>
</evidence>